<organism evidence="1 2">
    <name type="scientific">Sphaerisporangium aureirubrum</name>
    <dbReference type="NCBI Taxonomy" id="1544736"/>
    <lineage>
        <taxon>Bacteria</taxon>
        <taxon>Bacillati</taxon>
        <taxon>Actinomycetota</taxon>
        <taxon>Actinomycetes</taxon>
        <taxon>Streptosporangiales</taxon>
        <taxon>Streptosporangiaceae</taxon>
        <taxon>Sphaerisporangium</taxon>
    </lineage>
</organism>
<evidence type="ECO:0000313" key="1">
    <source>
        <dbReference type="EMBL" id="MFC6083386.1"/>
    </source>
</evidence>
<proteinExistence type="predicted"/>
<keyword evidence="2" id="KW-1185">Reference proteome</keyword>
<comment type="caution">
    <text evidence="1">The sequence shown here is derived from an EMBL/GenBank/DDBJ whole genome shotgun (WGS) entry which is preliminary data.</text>
</comment>
<evidence type="ECO:0000313" key="2">
    <source>
        <dbReference type="Proteomes" id="UP001596137"/>
    </source>
</evidence>
<sequence>MAGTDGAAVTDGAAEAGEAGVTAALARMAVLGDTPVREHVAVFEEVLGGLEATLASVEDVPAASEQGRR</sequence>
<name>A0ABW1NJI4_9ACTN</name>
<dbReference type="EMBL" id="JBHSRF010000027">
    <property type="protein sequence ID" value="MFC6083386.1"/>
    <property type="molecule type" value="Genomic_DNA"/>
</dbReference>
<accession>A0ABW1NJI4</accession>
<dbReference type="RefSeq" id="WP_380755253.1">
    <property type="nucleotide sequence ID" value="NZ_JBHSRF010000027.1"/>
</dbReference>
<protein>
    <submittedName>
        <fullName evidence="1">Uncharacterized protein</fullName>
    </submittedName>
</protein>
<gene>
    <name evidence="1" type="ORF">ACFP1K_19590</name>
</gene>
<dbReference type="Proteomes" id="UP001596137">
    <property type="component" value="Unassembled WGS sequence"/>
</dbReference>
<reference evidence="2" key="1">
    <citation type="journal article" date="2019" name="Int. J. Syst. Evol. Microbiol.">
        <title>The Global Catalogue of Microorganisms (GCM) 10K type strain sequencing project: providing services to taxonomists for standard genome sequencing and annotation.</title>
        <authorList>
            <consortium name="The Broad Institute Genomics Platform"/>
            <consortium name="The Broad Institute Genome Sequencing Center for Infectious Disease"/>
            <person name="Wu L."/>
            <person name="Ma J."/>
        </authorList>
    </citation>
    <scope>NUCLEOTIDE SEQUENCE [LARGE SCALE GENOMIC DNA]</scope>
    <source>
        <strain evidence="2">JCM 30346</strain>
    </source>
</reference>